<comment type="caution">
    <text evidence="3">The sequence shown here is derived from an EMBL/GenBank/DDBJ whole genome shotgun (WGS) entry which is preliminary data.</text>
</comment>
<name>A0A8X6MW59_NEPPI</name>
<keyword evidence="1" id="KW-1133">Transmembrane helix</keyword>
<dbReference type="AlphaFoldDB" id="A0A8X6MW59"/>
<keyword evidence="4" id="KW-1185">Reference proteome</keyword>
<feature type="signal peptide" evidence="2">
    <location>
        <begin position="1"/>
        <end position="25"/>
    </location>
</feature>
<reference evidence="3" key="1">
    <citation type="submission" date="2020-08" db="EMBL/GenBank/DDBJ databases">
        <title>Multicomponent nature underlies the extraordinary mechanical properties of spider dragline silk.</title>
        <authorList>
            <person name="Kono N."/>
            <person name="Nakamura H."/>
            <person name="Mori M."/>
            <person name="Yoshida Y."/>
            <person name="Ohtoshi R."/>
            <person name="Malay A.D."/>
            <person name="Moran D.A.P."/>
            <person name="Tomita M."/>
            <person name="Numata K."/>
            <person name="Arakawa K."/>
        </authorList>
    </citation>
    <scope>NUCLEOTIDE SEQUENCE</scope>
</reference>
<feature type="chain" id="PRO_5036457492" evidence="2">
    <location>
        <begin position="26"/>
        <end position="93"/>
    </location>
</feature>
<keyword evidence="1" id="KW-0472">Membrane</keyword>
<evidence type="ECO:0000256" key="2">
    <source>
        <dbReference type="SAM" id="SignalP"/>
    </source>
</evidence>
<keyword evidence="1" id="KW-0812">Transmembrane</keyword>
<sequence length="93" mass="10798">MFMCCFFHVNSCIFSIRFLIFEATAEYRPTRYFMMAMHVILGWDEIRTMMGMDRIANGATVLAECIAGMFVPVLFQEIFLSSSPFHFQIIVCC</sequence>
<dbReference type="EMBL" id="BMAW01097701">
    <property type="protein sequence ID" value="GFS81124.1"/>
    <property type="molecule type" value="Genomic_DNA"/>
</dbReference>
<gene>
    <name evidence="3" type="ORF">NPIL_698591</name>
</gene>
<proteinExistence type="predicted"/>
<organism evidence="3 4">
    <name type="scientific">Nephila pilipes</name>
    <name type="common">Giant wood spider</name>
    <name type="synonym">Nephila maculata</name>
    <dbReference type="NCBI Taxonomy" id="299642"/>
    <lineage>
        <taxon>Eukaryota</taxon>
        <taxon>Metazoa</taxon>
        <taxon>Ecdysozoa</taxon>
        <taxon>Arthropoda</taxon>
        <taxon>Chelicerata</taxon>
        <taxon>Arachnida</taxon>
        <taxon>Araneae</taxon>
        <taxon>Araneomorphae</taxon>
        <taxon>Entelegynae</taxon>
        <taxon>Araneoidea</taxon>
        <taxon>Nephilidae</taxon>
        <taxon>Nephila</taxon>
    </lineage>
</organism>
<evidence type="ECO:0000313" key="3">
    <source>
        <dbReference type="EMBL" id="GFS81124.1"/>
    </source>
</evidence>
<keyword evidence="2" id="KW-0732">Signal</keyword>
<evidence type="ECO:0000313" key="4">
    <source>
        <dbReference type="Proteomes" id="UP000887013"/>
    </source>
</evidence>
<accession>A0A8X6MW59</accession>
<dbReference type="Proteomes" id="UP000887013">
    <property type="component" value="Unassembled WGS sequence"/>
</dbReference>
<protein>
    <submittedName>
        <fullName evidence="3">Uncharacterized protein</fullName>
    </submittedName>
</protein>
<feature type="transmembrane region" description="Helical" evidence="1">
    <location>
        <begin position="55"/>
        <end position="75"/>
    </location>
</feature>
<evidence type="ECO:0000256" key="1">
    <source>
        <dbReference type="SAM" id="Phobius"/>
    </source>
</evidence>